<keyword evidence="3 12" id="KW-1134">Transmembrane beta strand</keyword>
<evidence type="ECO:0000313" key="16">
    <source>
        <dbReference type="EMBL" id="MBO1325518.1"/>
    </source>
</evidence>
<sequence length="705" mass="78436">MSEFTSGTSPFKILATTTPGVNFTTSDALGLDTWANSMYLRGFDQSQIGVTLDGIPLGDQSFLKYNGLDINSAITQDNISAMSLSQGAGALDLPSVTALGGGLRFFSSDPSEKAGGRVSQMFGSYDTYRTYVRADSGALNSTGTKFFVSYARSSTQKWRGAGEQFQQQVNAKLVQPIGQDSKITALFDWSDLSEFSYSDLSLDIINHLGMNIDSYYPNYTAAYKAAQGIYPPGYNTTKSPKDVSYYDAGQVEKDFLGGLNFDFALTSRLRWQSVAYAQSTSEFGTYGNPYVPSPGTGAPLSEQVQNPVTHRYGFTSGLQYAINRHTISSGIWYENVGWTNKRVYYNEPALGQGAPLLTTGPWNTYGPAFAERWGQNFNTNTFQYYLQDVYRVLPNLSFRAGFKSLLVTTAGGGNYNNPVINKEPSIPSGSLTSAAAFLPHFAGNWTFLKNHELYFDISENMRAYTYSSYGKPCVWCAGDQPTFLAEQKKLRPERDWVYQLGYRYTSEFLVASLSLYRVNFYNRLAQLASGNRLDPQNTVSNVGSVTQNGIDAGVTLHPVKHLSIFNSVSYNHSVYDDNITSSNVVYSVKGKKLVGYPSWMYKTSVSYDINDVNMHFDANYVGKRYFSYVNDTSVPAYWVANTGLSYTFRHYRPLKGLKISFNVYNLFNERYISTLGENGFPLSGDLASMFIGAPRQFFGTLDYHF</sequence>
<keyword evidence="4" id="KW-0410">Iron transport</keyword>
<evidence type="ECO:0000256" key="8">
    <source>
        <dbReference type="ARBA" id="ARBA00023065"/>
    </source>
</evidence>
<evidence type="ECO:0000256" key="5">
    <source>
        <dbReference type="ARBA" id="ARBA00022692"/>
    </source>
</evidence>
<proteinExistence type="inferred from homology"/>
<dbReference type="InterPro" id="IPR036942">
    <property type="entry name" value="Beta-barrel_TonB_sf"/>
</dbReference>
<keyword evidence="11 12" id="KW-0998">Cell outer membrane</keyword>
<dbReference type="PANTHER" id="PTHR32552">
    <property type="entry name" value="FERRICHROME IRON RECEPTOR-RELATED"/>
    <property type="match status" value="1"/>
</dbReference>
<evidence type="ECO:0000259" key="15">
    <source>
        <dbReference type="Pfam" id="PF07715"/>
    </source>
</evidence>
<dbReference type="Gene3D" id="2.170.130.10">
    <property type="entry name" value="TonB-dependent receptor, plug domain"/>
    <property type="match status" value="1"/>
</dbReference>
<evidence type="ECO:0000313" key="17">
    <source>
        <dbReference type="Proteomes" id="UP000664073"/>
    </source>
</evidence>
<comment type="caution">
    <text evidence="16">The sequence shown here is derived from an EMBL/GenBank/DDBJ whole genome shotgun (WGS) entry which is preliminary data.</text>
</comment>
<dbReference type="InterPro" id="IPR037066">
    <property type="entry name" value="Plug_dom_sf"/>
</dbReference>
<keyword evidence="16" id="KW-0675">Receptor</keyword>
<dbReference type="Proteomes" id="UP000664073">
    <property type="component" value="Unassembled WGS sequence"/>
</dbReference>
<dbReference type="InterPro" id="IPR012910">
    <property type="entry name" value="Plug_dom"/>
</dbReference>
<keyword evidence="2 12" id="KW-0813">Transport</keyword>
<dbReference type="PANTHER" id="PTHR32552:SF89">
    <property type="entry name" value="CATECHOLATE SIDEROPHORE RECEPTOR FIU"/>
    <property type="match status" value="1"/>
</dbReference>
<evidence type="ECO:0000256" key="1">
    <source>
        <dbReference type="ARBA" id="ARBA00004571"/>
    </source>
</evidence>
<reference evidence="16" key="1">
    <citation type="submission" date="2021-03" db="EMBL/GenBank/DDBJ databases">
        <title>The complete genome sequence of Acetobacter sp. TBRC 12339.</title>
        <authorList>
            <person name="Charoenyingcharoen P."/>
            <person name="Yukphan P."/>
        </authorList>
    </citation>
    <scope>NUCLEOTIDE SEQUENCE</scope>
    <source>
        <strain evidence="16">TBRC 12339</strain>
    </source>
</reference>
<name>A0A939HPD8_9PROT</name>
<accession>A0A939HPD8</accession>
<evidence type="ECO:0000256" key="12">
    <source>
        <dbReference type="PROSITE-ProRule" id="PRU01360"/>
    </source>
</evidence>
<dbReference type="GO" id="GO:0015344">
    <property type="term" value="F:siderophore uptake transmembrane transporter activity"/>
    <property type="evidence" value="ECO:0007669"/>
    <property type="project" value="TreeGrafter"/>
</dbReference>
<evidence type="ECO:0000256" key="9">
    <source>
        <dbReference type="ARBA" id="ARBA00023077"/>
    </source>
</evidence>
<dbReference type="PROSITE" id="PS52016">
    <property type="entry name" value="TONB_DEPENDENT_REC_3"/>
    <property type="match status" value="1"/>
</dbReference>
<keyword evidence="9 13" id="KW-0798">TonB box</keyword>
<evidence type="ECO:0000259" key="14">
    <source>
        <dbReference type="Pfam" id="PF00593"/>
    </source>
</evidence>
<keyword evidence="5 12" id="KW-0812">Transmembrane</keyword>
<dbReference type="SUPFAM" id="SSF56935">
    <property type="entry name" value="Porins"/>
    <property type="match status" value="1"/>
</dbReference>
<evidence type="ECO:0000256" key="13">
    <source>
        <dbReference type="RuleBase" id="RU003357"/>
    </source>
</evidence>
<organism evidence="16 17">
    <name type="scientific">Acetobacter garciniae</name>
    <dbReference type="NCBI Taxonomy" id="2817435"/>
    <lineage>
        <taxon>Bacteria</taxon>
        <taxon>Pseudomonadati</taxon>
        <taxon>Pseudomonadota</taxon>
        <taxon>Alphaproteobacteria</taxon>
        <taxon>Acetobacterales</taxon>
        <taxon>Acetobacteraceae</taxon>
        <taxon>Acetobacter</taxon>
    </lineage>
</organism>
<feature type="domain" description="TonB-dependent receptor plug" evidence="15">
    <location>
        <begin position="12"/>
        <end position="92"/>
    </location>
</feature>
<dbReference type="GO" id="GO:0009279">
    <property type="term" value="C:cell outer membrane"/>
    <property type="evidence" value="ECO:0007669"/>
    <property type="project" value="UniProtKB-SubCell"/>
</dbReference>
<evidence type="ECO:0000256" key="7">
    <source>
        <dbReference type="ARBA" id="ARBA00023004"/>
    </source>
</evidence>
<evidence type="ECO:0000256" key="11">
    <source>
        <dbReference type="ARBA" id="ARBA00023237"/>
    </source>
</evidence>
<dbReference type="EMBL" id="JAFVMH010000004">
    <property type="protein sequence ID" value="MBO1325518.1"/>
    <property type="molecule type" value="Genomic_DNA"/>
</dbReference>
<keyword evidence="10 12" id="KW-0472">Membrane</keyword>
<dbReference type="Pfam" id="PF07715">
    <property type="entry name" value="Plug"/>
    <property type="match status" value="1"/>
</dbReference>
<dbReference type="AlphaFoldDB" id="A0A939HPD8"/>
<evidence type="ECO:0000256" key="4">
    <source>
        <dbReference type="ARBA" id="ARBA00022496"/>
    </source>
</evidence>
<dbReference type="Pfam" id="PF00593">
    <property type="entry name" value="TonB_dep_Rec_b-barrel"/>
    <property type="match status" value="1"/>
</dbReference>
<evidence type="ECO:0000256" key="10">
    <source>
        <dbReference type="ARBA" id="ARBA00023136"/>
    </source>
</evidence>
<evidence type="ECO:0000256" key="6">
    <source>
        <dbReference type="ARBA" id="ARBA00022729"/>
    </source>
</evidence>
<gene>
    <name evidence="16" type="ORF">J2D77_10185</name>
</gene>
<evidence type="ECO:0000256" key="3">
    <source>
        <dbReference type="ARBA" id="ARBA00022452"/>
    </source>
</evidence>
<keyword evidence="17" id="KW-1185">Reference proteome</keyword>
<dbReference type="InterPro" id="IPR039426">
    <property type="entry name" value="TonB-dep_rcpt-like"/>
</dbReference>
<keyword evidence="6" id="KW-0732">Signal</keyword>
<dbReference type="Gene3D" id="2.40.170.20">
    <property type="entry name" value="TonB-dependent receptor, beta-barrel domain"/>
    <property type="match status" value="1"/>
</dbReference>
<comment type="subcellular location">
    <subcellularLocation>
        <location evidence="1 12">Cell outer membrane</location>
        <topology evidence="1 12">Multi-pass membrane protein</topology>
    </subcellularLocation>
</comment>
<feature type="domain" description="TonB-dependent receptor-like beta-barrel" evidence="14">
    <location>
        <begin position="213"/>
        <end position="666"/>
    </location>
</feature>
<evidence type="ECO:0000256" key="2">
    <source>
        <dbReference type="ARBA" id="ARBA00022448"/>
    </source>
</evidence>
<keyword evidence="8" id="KW-0406">Ion transport</keyword>
<comment type="similarity">
    <text evidence="12 13">Belongs to the TonB-dependent receptor family.</text>
</comment>
<protein>
    <submittedName>
        <fullName evidence="16">TonB-dependent receptor</fullName>
    </submittedName>
</protein>
<dbReference type="InterPro" id="IPR000531">
    <property type="entry name" value="Beta-barrel_TonB"/>
</dbReference>
<keyword evidence="7" id="KW-0408">Iron</keyword>